<dbReference type="SUPFAM" id="SSF55785">
    <property type="entry name" value="PYP-like sensor domain (PAS domain)"/>
    <property type="match status" value="4"/>
</dbReference>
<evidence type="ECO:0000256" key="15">
    <source>
        <dbReference type="PROSITE-ProRule" id="PRU00110"/>
    </source>
</evidence>
<dbReference type="InterPro" id="IPR004358">
    <property type="entry name" value="Sig_transdc_His_kin-like_C"/>
</dbReference>
<keyword evidence="8" id="KW-0067">ATP-binding</keyword>
<keyword evidence="5" id="KW-0732">Signal</keyword>
<feature type="modified residue" description="Phosphohistidine" evidence="15">
    <location>
        <position position="1088"/>
    </location>
</feature>
<dbReference type="CDD" id="cd16922">
    <property type="entry name" value="HATPase_EvgS-ArcB-TorS-like"/>
    <property type="match status" value="1"/>
</dbReference>
<dbReference type="PROSITE" id="PS50113">
    <property type="entry name" value="PAC"/>
    <property type="match status" value="4"/>
</dbReference>
<dbReference type="NCBIfam" id="TIGR00229">
    <property type="entry name" value="sensory_box"/>
    <property type="match status" value="4"/>
</dbReference>
<dbReference type="CDD" id="cd00082">
    <property type="entry name" value="HisKA"/>
    <property type="match status" value="1"/>
</dbReference>
<evidence type="ECO:0000256" key="6">
    <source>
        <dbReference type="ARBA" id="ARBA00022741"/>
    </source>
</evidence>
<dbReference type="Pfam" id="PF02518">
    <property type="entry name" value="HATPase_c"/>
    <property type="match status" value="1"/>
</dbReference>
<sequence length="1152" mass="126444">MHCQPSSIMPQKGMHLSYCSHTSFSASRPRRPALHRLAHTMLAAGMALSLPVQAAVHGMAPTVLWPYAAASATALAGVACWQAWRLRQQLRRLLLPAHALAEQDAGQALRGAALAGWTWRRQSGRLQFAPQYQDVLGDKSAKLDHALDEWLAEVHRDDRARLSLAFRQHLDGQAPGTFNCEFRLRHSDGHWRWLLARGAVLTRASDGAATQASGIICDISERKQDEQSRMRSMLEAAPEAMLVADVEGKVHYANQIGARCFGYPLAELTGMSLEQLVPESTASHSVGDPQARHSLPGRVMMARRRDGTHFPAKVSLSPLRMAGQVFSIVSLRDMTQRQRAEEALHASSERYRLIVQTAAEGIWMTGADGKTTFVNPKMAHMLGYTVQEMLGRPLLDFMDRDSQLLMQRRLASHGSFASQPDQVDFRFFRKDQSSLWGLLSSTSIQSDNGEPGGTLAMITDITERRQASIALSNSSQRMASVFGAVTNGLVVQDSHGHILESNAAAERMLAASPAGNSLWQAIHEDGSPFDQRSHPVHITLSTGVAMRDVLMGVQQPDGSLSWLSVNTEAIRDEYGKVGMVVASLTDITYHKRSESALRELNEHLEERVAQRTEQLDQAKQVAEEASLAKGQFLANMSHEIRTPMNGVIGMAYLALKTDLEPRQRDYLEKIRFAGEHLLGIIDDILDISKIEAGKLEIERVNFSFDHVVQTLMTVVAPRAAGKNLELLFEIDPQLPAVLVGDPLRLGQVLINYANNAIKFSEQGSITVKVRKVVADAKHCLVRFEVCDHGIGLSQDEMSKLFQSFQQADTSTTREYGGTGLGLAICKQLAQLMGGDVGVDSRPGAGSTFWFTANLGISDQAAPAMLDSMVQTAAAMRASADAALVMRTLKHARILLVEDNTFNQQVALELLEEAGASVCLANNGEEALDLLRQTQFDCVLMDVQMPLMDGLQATRHIRADPQLAHLRVLAMTATATSEDRVRCLDAGMDDFISKPIQPAMMYQTIASWLPARDTPPPPARSRAAPAFKTTLAGDPQVIDLSILAKLLGYNPEKVRKFAFKFLQTTQDGFGDIDAALARGDVHQVRELGHRIKSSARTVGALGLAELCHNLETLAPGEPADEAERARRIVARLWPLLEQITEQIMNNTSFANDD</sequence>
<dbReference type="SUPFAM" id="SSF47384">
    <property type="entry name" value="Homodimeric domain of signal transducing histidine kinase"/>
    <property type="match status" value="1"/>
</dbReference>
<evidence type="ECO:0000259" key="17">
    <source>
        <dbReference type="PROSITE" id="PS50109"/>
    </source>
</evidence>
<dbReference type="SMART" id="SM00091">
    <property type="entry name" value="PAS"/>
    <property type="match status" value="3"/>
</dbReference>
<evidence type="ECO:0000313" key="23">
    <source>
        <dbReference type="Proteomes" id="UP000182489"/>
    </source>
</evidence>
<accession>A0AB38CB98</accession>
<evidence type="ECO:0000256" key="11">
    <source>
        <dbReference type="ARBA" id="ARBA00058004"/>
    </source>
</evidence>
<evidence type="ECO:0000256" key="5">
    <source>
        <dbReference type="ARBA" id="ARBA00022729"/>
    </source>
</evidence>
<dbReference type="EC" id="2.7.13.3" evidence="2"/>
<dbReference type="SMART" id="SM00073">
    <property type="entry name" value="HPT"/>
    <property type="match status" value="1"/>
</dbReference>
<evidence type="ECO:0000313" key="22">
    <source>
        <dbReference type="EMBL" id="SFX91999.1"/>
    </source>
</evidence>
<dbReference type="PROSITE" id="PS50109">
    <property type="entry name" value="HIS_KIN"/>
    <property type="match status" value="1"/>
</dbReference>
<dbReference type="Pfam" id="PF00989">
    <property type="entry name" value="PAS"/>
    <property type="match status" value="2"/>
</dbReference>
<dbReference type="InterPro" id="IPR035965">
    <property type="entry name" value="PAS-like_dom_sf"/>
</dbReference>
<dbReference type="FunFam" id="1.10.287.130:FF:000002">
    <property type="entry name" value="Two-component osmosensing histidine kinase"/>
    <property type="match status" value="1"/>
</dbReference>
<dbReference type="InterPro" id="IPR008207">
    <property type="entry name" value="Sig_transdc_His_kin_Hpt_dom"/>
</dbReference>
<dbReference type="SMART" id="SM00086">
    <property type="entry name" value="PAC"/>
    <property type="match status" value="4"/>
</dbReference>
<dbReference type="GO" id="GO:0005886">
    <property type="term" value="C:plasma membrane"/>
    <property type="evidence" value="ECO:0007669"/>
    <property type="project" value="UniProtKB-SubCell"/>
</dbReference>
<evidence type="ECO:0000259" key="18">
    <source>
        <dbReference type="PROSITE" id="PS50110"/>
    </source>
</evidence>
<evidence type="ECO:0000259" key="20">
    <source>
        <dbReference type="PROSITE" id="PS50113"/>
    </source>
</evidence>
<dbReference type="PROSITE" id="PS50894">
    <property type="entry name" value="HPT"/>
    <property type="match status" value="1"/>
</dbReference>
<dbReference type="GO" id="GO:0000155">
    <property type="term" value="F:phosphorelay sensor kinase activity"/>
    <property type="evidence" value="ECO:0007669"/>
    <property type="project" value="InterPro"/>
</dbReference>
<evidence type="ECO:0000256" key="3">
    <source>
        <dbReference type="ARBA" id="ARBA00022553"/>
    </source>
</evidence>
<dbReference type="Gene3D" id="1.20.120.160">
    <property type="entry name" value="HPT domain"/>
    <property type="match status" value="1"/>
</dbReference>
<dbReference type="Gene3D" id="3.30.450.20">
    <property type="entry name" value="PAS domain"/>
    <property type="match status" value="4"/>
</dbReference>
<keyword evidence="6" id="KW-0547">Nucleotide-binding</keyword>
<dbReference type="InterPro" id="IPR000014">
    <property type="entry name" value="PAS"/>
</dbReference>
<dbReference type="Pfam" id="PF01627">
    <property type="entry name" value="Hpt"/>
    <property type="match status" value="1"/>
</dbReference>
<dbReference type="CDD" id="cd00130">
    <property type="entry name" value="PAS"/>
    <property type="match status" value="4"/>
</dbReference>
<proteinExistence type="predicted"/>
<dbReference type="PANTHER" id="PTHR45339:SF3">
    <property type="entry name" value="HISTIDINE KINASE"/>
    <property type="match status" value="1"/>
</dbReference>
<gene>
    <name evidence="22" type="ORF">SAMN03097694_3743</name>
</gene>
<dbReference type="Gene3D" id="1.10.287.130">
    <property type="match status" value="1"/>
</dbReference>
<dbReference type="SMART" id="SM00448">
    <property type="entry name" value="REC"/>
    <property type="match status" value="1"/>
</dbReference>
<dbReference type="Pfam" id="PF00512">
    <property type="entry name" value="HisKA"/>
    <property type="match status" value="1"/>
</dbReference>
<comment type="caution">
    <text evidence="22">The sequence shown here is derived from an EMBL/GenBank/DDBJ whole genome shotgun (WGS) entry which is preliminary data.</text>
</comment>
<dbReference type="CDD" id="cd00088">
    <property type="entry name" value="HPT"/>
    <property type="match status" value="1"/>
</dbReference>
<dbReference type="InterPro" id="IPR036097">
    <property type="entry name" value="HisK_dim/P_sf"/>
</dbReference>
<feature type="domain" description="PAC" evidence="20">
    <location>
        <begin position="293"/>
        <end position="346"/>
    </location>
</feature>
<evidence type="ECO:0000256" key="14">
    <source>
        <dbReference type="ARBA" id="ARBA00070152"/>
    </source>
</evidence>
<feature type="domain" description="PAS" evidence="19">
    <location>
        <begin position="226"/>
        <end position="280"/>
    </location>
</feature>
<dbReference type="PROSITE" id="PS50110">
    <property type="entry name" value="RESPONSE_REGULATORY"/>
    <property type="match status" value="1"/>
</dbReference>
<dbReference type="PANTHER" id="PTHR45339">
    <property type="entry name" value="HYBRID SIGNAL TRANSDUCTION HISTIDINE KINASE J"/>
    <property type="match status" value="1"/>
</dbReference>
<keyword evidence="4" id="KW-0808">Transferase</keyword>
<dbReference type="Pfam" id="PF00072">
    <property type="entry name" value="Response_reg"/>
    <property type="match status" value="1"/>
</dbReference>
<dbReference type="InterPro" id="IPR013655">
    <property type="entry name" value="PAS_fold_3"/>
</dbReference>
<evidence type="ECO:0000256" key="1">
    <source>
        <dbReference type="ARBA" id="ARBA00000085"/>
    </source>
</evidence>
<keyword evidence="9" id="KW-0902">Two-component regulatory system</keyword>
<dbReference type="Gene3D" id="3.40.50.2300">
    <property type="match status" value="1"/>
</dbReference>
<evidence type="ECO:0000256" key="4">
    <source>
        <dbReference type="ARBA" id="ARBA00022679"/>
    </source>
</evidence>
<dbReference type="InterPro" id="IPR003661">
    <property type="entry name" value="HisK_dim/P_dom"/>
</dbReference>
<name>A0AB38CB98_9BURK</name>
<dbReference type="GO" id="GO:0006355">
    <property type="term" value="P:regulation of DNA-templated transcription"/>
    <property type="evidence" value="ECO:0007669"/>
    <property type="project" value="InterPro"/>
</dbReference>
<dbReference type="Pfam" id="PF08447">
    <property type="entry name" value="PAS_3"/>
    <property type="match status" value="1"/>
</dbReference>
<dbReference type="Proteomes" id="UP000182489">
    <property type="component" value="Unassembled WGS sequence"/>
</dbReference>
<organism evidence="22 23">
    <name type="scientific">Janthinobacterium lividum</name>
    <dbReference type="NCBI Taxonomy" id="29581"/>
    <lineage>
        <taxon>Bacteria</taxon>
        <taxon>Pseudomonadati</taxon>
        <taxon>Pseudomonadota</taxon>
        <taxon>Betaproteobacteria</taxon>
        <taxon>Burkholderiales</taxon>
        <taxon>Oxalobacteraceae</taxon>
        <taxon>Janthinobacterium</taxon>
    </lineage>
</organism>
<dbReference type="CDD" id="cd17546">
    <property type="entry name" value="REC_hyHK_CKI1_RcsC-like"/>
    <property type="match status" value="1"/>
</dbReference>
<evidence type="ECO:0000256" key="16">
    <source>
        <dbReference type="PROSITE-ProRule" id="PRU00169"/>
    </source>
</evidence>
<evidence type="ECO:0000256" key="7">
    <source>
        <dbReference type="ARBA" id="ARBA00022777"/>
    </source>
</evidence>
<dbReference type="InterPro" id="IPR001789">
    <property type="entry name" value="Sig_transdc_resp-reg_receiver"/>
</dbReference>
<dbReference type="SUPFAM" id="SSF55874">
    <property type="entry name" value="ATPase domain of HSP90 chaperone/DNA topoisomerase II/histidine kinase"/>
    <property type="match status" value="1"/>
</dbReference>
<dbReference type="InterPro" id="IPR036890">
    <property type="entry name" value="HATPase_C_sf"/>
</dbReference>
<dbReference type="EMBL" id="FPKH01000004">
    <property type="protein sequence ID" value="SFX91999.1"/>
    <property type="molecule type" value="Genomic_DNA"/>
</dbReference>
<feature type="domain" description="Response regulatory" evidence="18">
    <location>
        <begin position="892"/>
        <end position="1008"/>
    </location>
</feature>
<dbReference type="InterPro" id="IPR013767">
    <property type="entry name" value="PAS_fold"/>
</dbReference>
<feature type="domain" description="Histidine kinase" evidence="17">
    <location>
        <begin position="635"/>
        <end position="856"/>
    </location>
</feature>
<dbReference type="GO" id="GO:0005524">
    <property type="term" value="F:ATP binding"/>
    <property type="evidence" value="ECO:0007669"/>
    <property type="project" value="UniProtKB-KW"/>
</dbReference>
<feature type="domain" description="HPt" evidence="21">
    <location>
        <begin position="1049"/>
        <end position="1145"/>
    </location>
</feature>
<dbReference type="PROSITE" id="PS50112">
    <property type="entry name" value="PAS"/>
    <property type="match status" value="2"/>
</dbReference>
<feature type="domain" description="PAC" evidence="20">
    <location>
        <begin position="547"/>
        <end position="599"/>
    </location>
</feature>
<comment type="subunit">
    <text evidence="12">At low DSF concentrations, interacts with RpfF.</text>
</comment>
<evidence type="ECO:0000259" key="19">
    <source>
        <dbReference type="PROSITE" id="PS50112"/>
    </source>
</evidence>
<evidence type="ECO:0000256" key="2">
    <source>
        <dbReference type="ARBA" id="ARBA00012438"/>
    </source>
</evidence>
<dbReference type="PRINTS" id="PR00344">
    <property type="entry name" value="BCTRLSENSOR"/>
</dbReference>
<keyword evidence="3 16" id="KW-0597">Phosphoprotein</keyword>
<comment type="catalytic activity">
    <reaction evidence="1">
        <text>ATP + protein L-histidine = ADP + protein N-phospho-L-histidine.</text>
        <dbReference type="EC" id="2.7.13.3"/>
    </reaction>
</comment>
<dbReference type="SMART" id="SM00387">
    <property type="entry name" value="HATPase_c"/>
    <property type="match status" value="1"/>
</dbReference>
<evidence type="ECO:0000256" key="10">
    <source>
        <dbReference type="ARBA" id="ARBA00023026"/>
    </source>
</evidence>
<keyword evidence="10" id="KW-0843">Virulence</keyword>
<dbReference type="InterPro" id="IPR005467">
    <property type="entry name" value="His_kinase_dom"/>
</dbReference>
<evidence type="ECO:0000256" key="9">
    <source>
        <dbReference type="ARBA" id="ARBA00023012"/>
    </source>
</evidence>
<feature type="domain" description="PAC" evidence="20">
    <location>
        <begin position="178"/>
        <end position="231"/>
    </location>
</feature>
<feature type="domain" description="PAS" evidence="19">
    <location>
        <begin position="347"/>
        <end position="410"/>
    </location>
</feature>
<evidence type="ECO:0000256" key="13">
    <source>
        <dbReference type="ARBA" id="ARBA00068150"/>
    </source>
</evidence>
<dbReference type="InterPro" id="IPR001610">
    <property type="entry name" value="PAC"/>
</dbReference>
<dbReference type="Pfam" id="PF13426">
    <property type="entry name" value="PAS_9"/>
    <property type="match status" value="1"/>
</dbReference>
<dbReference type="FunFam" id="3.30.565.10:FF:000010">
    <property type="entry name" value="Sensor histidine kinase RcsC"/>
    <property type="match status" value="1"/>
</dbReference>
<protein>
    <recommendedName>
        <fullName evidence="13">Sensory/regulatory protein RpfC</fullName>
        <ecNumber evidence="2">2.7.13.3</ecNumber>
    </recommendedName>
    <alternativeName>
        <fullName evidence="14">Virulence sensor protein BvgS</fullName>
    </alternativeName>
</protein>
<feature type="domain" description="PAC" evidence="20">
    <location>
        <begin position="421"/>
        <end position="473"/>
    </location>
</feature>
<dbReference type="SUPFAM" id="SSF52172">
    <property type="entry name" value="CheY-like"/>
    <property type="match status" value="1"/>
</dbReference>
<dbReference type="SMART" id="SM00388">
    <property type="entry name" value="HisKA"/>
    <property type="match status" value="1"/>
</dbReference>
<dbReference type="SUPFAM" id="SSF47226">
    <property type="entry name" value="Histidine-containing phosphotransfer domain, HPT domain"/>
    <property type="match status" value="1"/>
</dbReference>
<evidence type="ECO:0000259" key="21">
    <source>
        <dbReference type="PROSITE" id="PS50894"/>
    </source>
</evidence>
<dbReference type="InterPro" id="IPR036641">
    <property type="entry name" value="HPT_dom_sf"/>
</dbReference>
<reference evidence="22 23" key="1">
    <citation type="submission" date="2016-11" db="EMBL/GenBank/DDBJ databases">
        <authorList>
            <person name="Varghese N."/>
            <person name="Submissions S."/>
        </authorList>
    </citation>
    <scope>NUCLEOTIDE SEQUENCE [LARGE SCALE GENOMIC DNA]</scope>
    <source>
        <strain evidence="22 23">NFR18</strain>
    </source>
</reference>
<evidence type="ECO:0000256" key="12">
    <source>
        <dbReference type="ARBA" id="ARBA00064003"/>
    </source>
</evidence>
<dbReference type="InterPro" id="IPR011006">
    <property type="entry name" value="CheY-like_superfamily"/>
</dbReference>
<comment type="function">
    <text evidence="11">Member of the two-component regulatory system BvgS/BvgA. Phosphorylates BvgA via a four-step phosphorelay in response to environmental signals.</text>
</comment>
<keyword evidence="7" id="KW-0418">Kinase</keyword>
<dbReference type="InterPro" id="IPR003594">
    <property type="entry name" value="HATPase_dom"/>
</dbReference>
<dbReference type="InterPro" id="IPR000700">
    <property type="entry name" value="PAS-assoc_C"/>
</dbReference>
<feature type="modified residue" description="4-aspartylphosphate" evidence="16">
    <location>
        <position position="941"/>
    </location>
</feature>
<dbReference type="Gene3D" id="3.30.565.10">
    <property type="entry name" value="Histidine kinase-like ATPase, C-terminal domain"/>
    <property type="match status" value="1"/>
</dbReference>
<dbReference type="AlphaFoldDB" id="A0AB38CB98"/>
<evidence type="ECO:0000256" key="8">
    <source>
        <dbReference type="ARBA" id="ARBA00022840"/>
    </source>
</evidence>